<sequence length="87" mass="9817">MLGNGVIAGNGMLGNGIIGGHGMEMESSLVTAGWVMESSLKRYAGQWTHWRTWNCCSTYGYWSRKSYFINYCENTKKNHSNYIVTPI</sequence>
<comment type="caution">
    <text evidence="1">The sequence shown here is derived from an EMBL/GenBank/DDBJ whole genome shotgun (WGS) entry which is preliminary data.</text>
</comment>
<gene>
    <name evidence="1" type="ORF">CEXT_102551</name>
</gene>
<proteinExistence type="predicted"/>
<evidence type="ECO:0000313" key="2">
    <source>
        <dbReference type="Proteomes" id="UP001054945"/>
    </source>
</evidence>
<dbReference type="Proteomes" id="UP001054945">
    <property type="component" value="Unassembled WGS sequence"/>
</dbReference>
<keyword evidence="2" id="KW-1185">Reference proteome</keyword>
<organism evidence="1 2">
    <name type="scientific">Caerostris extrusa</name>
    <name type="common">Bark spider</name>
    <name type="synonym">Caerostris bankana</name>
    <dbReference type="NCBI Taxonomy" id="172846"/>
    <lineage>
        <taxon>Eukaryota</taxon>
        <taxon>Metazoa</taxon>
        <taxon>Ecdysozoa</taxon>
        <taxon>Arthropoda</taxon>
        <taxon>Chelicerata</taxon>
        <taxon>Arachnida</taxon>
        <taxon>Araneae</taxon>
        <taxon>Araneomorphae</taxon>
        <taxon>Entelegynae</taxon>
        <taxon>Araneoidea</taxon>
        <taxon>Araneidae</taxon>
        <taxon>Caerostris</taxon>
    </lineage>
</organism>
<evidence type="ECO:0000313" key="1">
    <source>
        <dbReference type="EMBL" id="GIY49076.1"/>
    </source>
</evidence>
<name>A0AAV4TUE0_CAEEX</name>
<reference evidence="1 2" key="1">
    <citation type="submission" date="2021-06" db="EMBL/GenBank/DDBJ databases">
        <title>Caerostris extrusa draft genome.</title>
        <authorList>
            <person name="Kono N."/>
            <person name="Arakawa K."/>
        </authorList>
    </citation>
    <scope>NUCLEOTIDE SEQUENCE [LARGE SCALE GENOMIC DNA]</scope>
</reference>
<dbReference type="AlphaFoldDB" id="A0AAV4TUE0"/>
<accession>A0AAV4TUE0</accession>
<protein>
    <submittedName>
        <fullName evidence="1">Uncharacterized protein</fullName>
    </submittedName>
</protein>
<dbReference type="EMBL" id="BPLR01011794">
    <property type="protein sequence ID" value="GIY49076.1"/>
    <property type="molecule type" value="Genomic_DNA"/>
</dbReference>